<dbReference type="EMBL" id="JBGBPQ010000005">
    <property type="protein sequence ID" value="KAL1524251.1"/>
    <property type="molecule type" value="Genomic_DNA"/>
</dbReference>
<organism evidence="2 3">
    <name type="scientific">Prymnesium parvum</name>
    <name type="common">Toxic golden alga</name>
    <dbReference type="NCBI Taxonomy" id="97485"/>
    <lineage>
        <taxon>Eukaryota</taxon>
        <taxon>Haptista</taxon>
        <taxon>Haptophyta</taxon>
        <taxon>Prymnesiophyceae</taxon>
        <taxon>Prymnesiales</taxon>
        <taxon>Prymnesiaceae</taxon>
        <taxon>Prymnesium</taxon>
    </lineage>
</organism>
<protein>
    <submittedName>
        <fullName evidence="2">Uncharacterized protein</fullName>
    </submittedName>
</protein>
<dbReference type="AlphaFoldDB" id="A0AB34JUC1"/>
<evidence type="ECO:0000313" key="2">
    <source>
        <dbReference type="EMBL" id="KAL1524251.1"/>
    </source>
</evidence>
<name>A0AB34JUC1_PRYPA</name>
<sequence>MASIGATHTPVKQTVRQQSIESEIAENELQKLAALAPLQTDLKSLRKALAYAESLGVNTPTIKRAVSKVQYVERAQAALTQKRLMQELLELTSLEPMDIDIQQLDRALTEARTVECPKDILLIAQQKLDQATREQAKRRTATDTLELKMKQLQQVLSEETIEGVRSAISGAVAVGVPEAKLEPAREEIRLAEIAIKARAGCQEALMRAAGKSVQLLDVSTLRETLQAAKMARVDEEKLRHAQEQLTKAERRDAAALLLKEATTLDDGPPPAPKAWLDSLRQAWAEALSSGVEMERVGAAYQQLLAWVDCPNLKQTPFFAESRLSRLSSRPPMQLEIPAMSKAISVAEALDVDDAALSRARAALAKAQEAQEERDSALVEMMLASVPFSVDVERLEPALKRAEAAGVAEALVRVARARLEAAGASSGNPLSRRSKSSGVERVQFTPSLLGSTLNEAAADAASKEQRWKEASNGAAQLREQAVQKAAAAAAAVAAAEKTEARARHNEERKGRTKDEIEEMWSAVAKTRHATLSADGALHAAFIAAVEAAHEEEEAERLALAASTDVLWAKEVDELKQSAVRQGKMLSTSPVATPSSGGLLKCCGGGGGVIETVEDKGADEHGVVRLESINLNVADHIISPEADLLASVVDSCSWAPLYVPSPHWQLKMLVGLAHRGMYNNPAVCAAVARGVCVQDCAVAARFVESLSATTPAAPLYQAVCTQVFSTWLSQLLQVASKAIVLNPEDGTKDSPAAVLEEVPQQLGSEESRMNHRHDYLLAVEVLLSVLGRLLGRASGWLPLAGASAVVRAWEASAAPALLSSAVTDHLVYVMEHNMAAHVPPKTMPAGDRESLSREAGEYKTFEGLDRASDHLQVVILAVAHISWKVTDGMSAFFLLMTSCSGSDATPGVVGCTFARSYFPAGSDLRRLICTMLLEEHDYNSQSPPAPKHQRTSTGGQPRQGFKSVVSSLSRTRSAESGNAAPAAGEKRERHCIDRRWATQLQDRLVAEALLWTKAGCALYTSPDFRPRTVDELSAYVSELLEAEDGTRFYLSFLESFCAPAETDDVDLVLSGGSVTLDLKAGIRALIGHHHTLSATIEDKGVDSSAGLQLQLKDVFTSIVLVLSASMSSSDRFKQILPEWLHPKGAASPAQALAGTASQFVESLFGDEAGYKERRDKGCPTPHDKKNERVLMAMVALFVERPDDLTGFQMLVPRVFDVYLAKGSALRTELCNRLTSAGHQKDVVARIATEDELVRQRFFWSAPGMKLFGGHSDLQETSWLQ</sequence>
<feature type="region of interest" description="Disordered" evidence="1">
    <location>
        <begin position="936"/>
        <end position="960"/>
    </location>
</feature>
<reference evidence="2 3" key="1">
    <citation type="journal article" date="2024" name="Science">
        <title>Giant polyketide synthase enzymes in the biosynthesis of giant marine polyether toxins.</title>
        <authorList>
            <person name="Fallon T.R."/>
            <person name="Shende V.V."/>
            <person name="Wierzbicki I.H."/>
            <person name="Pendleton A.L."/>
            <person name="Watervoot N.F."/>
            <person name="Auber R.P."/>
            <person name="Gonzalez D.J."/>
            <person name="Wisecaver J.H."/>
            <person name="Moore B.S."/>
        </authorList>
    </citation>
    <scope>NUCLEOTIDE SEQUENCE [LARGE SCALE GENOMIC DNA]</scope>
    <source>
        <strain evidence="2 3">12B1</strain>
    </source>
</reference>
<proteinExistence type="predicted"/>
<comment type="caution">
    <text evidence="2">The sequence shown here is derived from an EMBL/GenBank/DDBJ whole genome shotgun (WGS) entry which is preliminary data.</text>
</comment>
<keyword evidence="3" id="KW-1185">Reference proteome</keyword>
<feature type="compositionally biased region" description="Polar residues" evidence="1">
    <location>
        <begin position="965"/>
        <end position="974"/>
    </location>
</feature>
<evidence type="ECO:0000313" key="3">
    <source>
        <dbReference type="Proteomes" id="UP001515480"/>
    </source>
</evidence>
<accession>A0AB34JUC1</accession>
<gene>
    <name evidence="2" type="ORF">AB1Y20_019156</name>
</gene>
<evidence type="ECO:0000256" key="1">
    <source>
        <dbReference type="SAM" id="MobiDB-lite"/>
    </source>
</evidence>
<dbReference type="Proteomes" id="UP001515480">
    <property type="component" value="Unassembled WGS sequence"/>
</dbReference>
<feature type="region of interest" description="Disordered" evidence="1">
    <location>
        <begin position="965"/>
        <end position="984"/>
    </location>
</feature>